<dbReference type="AlphaFoldDB" id="A0A1Y2K1T3"/>
<dbReference type="EMBL" id="LVJN01000020">
    <property type="protein sequence ID" value="OSM01912.1"/>
    <property type="molecule type" value="Genomic_DNA"/>
</dbReference>
<feature type="chain" id="PRO_5013073416" evidence="1">
    <location>
        <begin position="29"/>
        <end position="360"/>
    </location>
</feature>
<dbReference type="InterPro" id="IPR036709">
    <property type="entry name" value="Autotransporte_beta_dom_sf"/>
</dbReference>
<evidence type="ECO:0000259" key="2">
    <source>
        <dbReference type="PROSITE" id="PS51208"/>
    </source>
</evidence>
<dbReference type="OrthoDB" id="384721at2"/>
<dbReference type="Proteomes" id="UP000194003">
    <property type="component" value="Unassembled WGS sequence"/>
</dbReference>
<dbReference type="Gene3D" id="2.40.128.130">
    <property type="entry name" value="Autotransporter beta-domain"/>
    <property type="match status" value="1"/>
</dbReference>
<protein>
    <submittedName>
        <fullName evidence="3">Putative Autotransporter beta domain-containing protein</fullName>
    </submittedName>
</protein>
<dbReference type="SMART" id="SM00869">
    <property type="entry name" value="Autotransporter"/>
    <property type="match status" value="1"/>
</dbReference>
<organism evidence="3 4">
    <name type="scientific">Magnetofaba australis IT-1</name>
    <dbReference type="NCBI Taxonomy" id="1434232"/>
    <lineage>
        <taxon>Bacteria</taxon>
        <taxon>Pseudomonadati</taxon>
        <taxon>Pseudomonadota</taxon>
        <taxon>Magnetococcia</taxon>
        <taxon>Magnetococcales</taxon>
        <taxon>Magnetococcaceae</taxon>
        <taxon>Magnetofaba</taxon>
    </lineage>
</organism>
<dbReference type="InterPro" id="IPR006315">
    <property type="entry name" value="OM_autotransptr_brl_dom"/>
</dbReference>
<proteinExistence type="predicted"/>
<sequence length="360" mass="38287">MLKISLHRFALGALMAISVYCVAPQANAAYTYGEKASSNTVVSAASVNQAAKQAVEQVAQRIAAALSGAASAGFAPVGNSTTSQVIGNGSGRATGSAMKPRYGIWLDVANSWLEKDDVGATADFDGTVFTLTTGMDIKLNRNLLIGVSAGYEGQNISTPFNTGGIDGDGYALSPYMGYIINDSDRIDMMMGIETLDYDFSRSSGLITGSTDALRLFGAINYHHDWLNRDGYYVGATLGYLRVQETQDSYTDSSGSQVDQVNIRLGQIRGAIKGSYTYPTEFGSIAPYGSARLEYDHVHNGGNVINTAGDRASADRFGVTFGAGLMCHIGDDSIITLQGETSEFRENLTSHKLSGTVRINF</sequence>
<dbReference type="NCBIfam" id="TIGR01414">
    <property type="entry name" value="autotrans_barl"/>
    <property type="match status" value="1"/>
</dbReference>
<evidence type="ECO:0000313" key="4">
    <source>
        <dbReference type="Proteomes" id="UP000194003"/>
    </source>
</evidence>
<dbReference type="PROSITE" id="PS51208">
    <property type="entry name" value="AUTOTRANSPORTER"/>
    <property type="match status" value="1"/>
</dbReference>
<evidence type="ECO:0000313" key="3">
    <source>
        <dbReference type="EMBL" id="OSM01912.1"/>
    </source>
</evidence>
<reference evidence="3 4" key="1">
    <citation type="journal article" date="2016" name="BMC Genomics">
        <title>Combined genomic and structural analyses of a cultured magnetotactic bacterium reveals its niche adaptation to a dynamic environment.</title>
        <authorList>
            <person name="Araujo A.C."/>
            <person name="Morillo V."/>
            <person name="Cypriano J."/>
            <person name="Teixeira L.C."/>
            <person name="Leao P."/>
            <person name="Lyra S."/>
            <person name="Almeida L.G."/>
            <person name="Bazylinski D.A."/>
            <person name="Vasconcellos A.T."/>
            <person name="Abreu F."/>
            <person name="Lins U."/>
        </authorList>
    </citation>
    <scope>NUCLEOTIDE SEQUENCE [LARGE SCALE GENOMIC DNA]</scope>
    <source>
        <strain evidence="3 4">IT-1</strain>
    </source>
</reference>
<dbReference type="STRING" id="1434232.MAIT1_01977"/>
<comment type="caution">
    <text evidence="3">The sequence shown here is derived from an EMBL/GenBank/DDBJ whole genome shotgun (WGS) entry which is preliminary data.</text>
</comment>
<keyword evidence="4" id="KW-1185">Reference proteome</keyword>
<dbReference type="Pfam" id="PF03797">
    <property type="entry name" value="Autotransporter"/>
    <property type="match status" value="1"/>
</dbReference>
<dbReference type="RefSeq" id="WP_085444418.1">
    <property type="nucleotide sequence ID" value="NZ_LVJN01000020.1"/>
</dbReference>
<dbReference type="GO" id="GO:0019867">
    <property type="term" value="C:outer membrane"/>
    <property type="evidence" value="ECO:0007669"/>
    <property type="project" value="InterPro"/>
</dbReference>
<name>A0A1Y2K1T3_9PROT</name>
<gene>
    <name evidence="3" type="ORF">MAIT1_01977</name>
</gene>
<feature type="domain" description="Autotransporter" evidence="2">
    <location>
        <begin position="97"/>
        <end position="360"/>
    </location>
</feature>
<feature type="signal peptide" evidence="1">
    <location>
        <begin position="1"/>
        <end position="28"/>
    </location>
</feature>
<keyword evidence="1" id="KW-0732">Signal</keyword>
<dbReference type="InterPro" id="IPR005546">
    <property type="entry name" value="Autotransporte_beta"/>
</dbReference>
<evidence type="ECO:0000256" key="1">
    <source>
        <dbReference type="SAM" id="SignalP"/>
    </source>
</evidence>
<accession>A0A1Y2K1T3</accession>
<dbReference type="SUPFAM" id="SSF103515">
    <property type="entry name" value="Autotransporter"/>
    <property type="match status" value="1"/>
</dbReference>